<proteinExistence type="predicted"/>
<reference evidence="2 3" key="1">
    <citation type="submission" date="2020-08" db="EMBL/GenBank/DDBJ databases">
        <title>Exploring microbial biodiversity for novel pathways involved in the catabolism of aromatic compounds derived from lignin.</title>
        <authorList>
            <person name="Elkins J."/>
        </authorList>
    </citation>
    <scope>NUCLEOTIDE SEQUENCE [LARGE SCALE GENOMIC DNA]</scope>
    <source>
        <strain evidence="2 3">B1D3A</strain>
    </source>
</reference>
<keyword evidence="3" id="KW-1185">Reference proteome</keyword>
<name>A0ABR6NKA4_9SPHN</name>
<gene>
    <name evidence="2" type="ORF">HNP60_003691</name>
</gene>
<accession>A0ABR6NKA4</accession>
<evidence type="ECO:0000313" key="2">
    <source>
        <dbReference type="EMBL" id="MBB5987717.1"/>
    </source>
</evidence>
<dbReference type="EMBL" id="JACHKA010000001">
    <property type="protein sequence ID" value="MBB5987717.1"/>
    <property type="molecule type" value="Genomic_DNA"/>
</dbReference>
<protein>
    <submittedName>
        <fullName evidence="2">Uncharacterized protein</fullName>
    </submittedName>
</protein>
<evidence type="ECO:0000313" key="3">
    <source>
        <dbReference type="Proteomes" id="UP001138540"/>
    </source>
</evidence>
<dbReference type="Proteomes" id="UP001138540">
    <property type="component" value="Unassembled WGS sequence"/>
</dbReference>
<comment type="caution">
    <text evidence="2">The sequence shown here is derived from an EMBL/GenBank/DDBJ whole genome shotgun (WGS) entry which is preliminary data.</text>
</comment>
<evidence type="ECO:0000256" key="1">
    <source>
        <dbReference type="SAM" id="MobiDB-lite"/>
    </source>
</evidence>
<sequence length="53" mass="5620">MMLRNEAVEPNAKSGCRGDGGRVAAQGVGPSAILGSVPVVDRFLVKTHMRVQR</sequence>
<feature type="region of interest" description="Disordered" evidence="1">
    <location>
        <begin position="1"/>
        <end position="20"/>
    </location>
</feature>
<organism evidence="2 3">
    <name type="scientific">Sphingobium lignivorans</name>
    <dbReference type="NCBI Taxonomy" id="2735886"/>
    <lineage>
        <taxon>Bacteria</taxon>
        <taxon>Pseudomonadati</taxon>
        <taxon>Pseudomonadota</taxon>
        <taxon>Alphaproteobacteria</taxon>
        <taxon>Sphingomonadales</taxon>
        <taxon>Sphingomonadaceae</taxon>
        <taxon>Sphingobium</taxon>
    </lineage>
</organism>